<dbReference type="AlphaFoldDB" id="A0A0E9WJX7"/>
<accession>A0A0E9WJX7</accession>
<name>A0A0E9WJX7_ANGAN</name>
<protein>
    <submittedName>
        <fullName evidence="1">Uncharacterized protein</fullName>
    </submittedName>
</protein>
<evidence type="ECO:0000313" key="1">
    <source>
        <dbReference type="EMBL" id="JAH89763.1"/>
    </source>
</evidence>
<dbReference type="EMBL" id="GBXM01018814">
    <property type="protein sequence ID" value="JAH89763.1"/>
    <property type="molecule type" value="Transcribed_RNA"/>
</dbReference>
<reference evidence="1" key="2">
    <citation type="journal article" date="2015" name="Fish Shellfish Immunol.">
        <title>Early steps in the European eel (Anguilla anguilla)-Vibrio vulnificus interaction in the gills: Role of the RtxA13 toxin.</title>
        <authorList>
            <person name="Callol A."/>
            <person name="Pajuelo D."/>
            <person name="Ebbesson L."/>
            <person name="Teles M."/>
            <person name="MacKenzie S."/>
            <person name="Amaro C."/>
        </authorList>
    </citation>
    <scope>NUCLEOTIDE SEQUENCE</scope>
</reference>
<reference evidence="1" key="1">
    <citation type="submission" date="2014-11" db="EMBL/GenBank/DDBJ databases">
        <authorList>
            <person name="Amaro Gonzalez C."/>
        </authorList>
    </citation>
    <scope>NUCLEOTIDE SEQUENCE</scope>
</reference>
<sequence>MTSGETAPVASSMFLAIQQVTPLTKLNGVILKSKLGS</sequence>
<organism evidence="1">
    <name type="scientific">Anguilla anguilla</name>
    <name type="common">European freshwater eel</name>
    <name type="synonym">Muraena anguilla</name>
    <dbReference type="NCBI Taxonomy" id="7936"/>
    <lineage>
        <taxon>Eukaryota</taxon>
        <taxon>Metazoa</taxon>
        <taxon>Chordata</taxon>
        <taxon>Craniata</taxon>
        <taxon>Vertebrata</taxon>
        <taxon>Euteleostomi</taxon>
        <taxon>Actinopterygii</taxon>
        <taxon>Neopterygii</taxon>
        <taxon>Teleostei</taxon>
        <taxon>Anguilliformes</taxon>
        <taxon>Anguillidae</taxon>
        <taxon>Anguilla</taxon>
    </lineage>
</organism>
<proteinExistence type="predicted"/>